<dbReference type="VEuPathDB" id="PlasmoDB:PCHAS_0918800"/>
<feature type="region of interest" description="Disordered" evidence="1">
    <location>
        <begin position="238"/>
        <end position="257"/>
    </location>
</feature>
<reference evidence="5 6" key="1">
    <citation type="journal article" date="2014" name="BMC Biol.">
        <title>A comprehensive evaluation of rodent malaria parasite genomes and gene expression.</title>
        <authorList>
            <person name="Otto T.D."/>
            <person name="Bohme U."/>
            <person name="Jackson A.P."/>
            <person name="Hunt M."/>
            <person name="Franke-Fayard B."/>
            <person name="Hoeijmakers W.A."/>
            <person name="Religa A.A."/>
            <person name="Robertson L."/>
            <person name="Sanders M."/>
            <person name="Ogun S.A."/>
            <person name="Cunningham D."/>
            <person name="Erhart A."/>
            <person name="Billker O."/>
            <person name="Khan S.M."/>
            <person name="Stunnenberg H.G."/>
            <person name="Langhorne J."/>
            <person name="Holder A.A."/>
            <person name="Waters A.P."/>
            <person name="Newbold C.I."/>
            <person name="Pain A."/>
            <person name="Berriman M."/>
            <person name="Janse C.J."/>
        </authorList>
    </citation>
    <scope>NUCLEOTIDE SEQUENCE [LARGE SCALE GENOMIC DNA]</scope>
    <source>
        <strain evidence="5 6">AS</strain>
    </source>
</reference>
<protein>
    <submittedName>
        <fullName evidence="3">Uncharacterized protein</fullName>
    </submittedName>
</protein>
<keyword evidence="2" id="KW-1133">Transmembrane helix</keyword>
<reference evidence="5" key="2">
    <citation type="submission" date="2014-05" db="EMBL/GenBank/DDBJ databases">
        <authorList>
            <person name="Aslett M.A."/>
            <person name="De Silva N."/>
        </authorList>
    </citation>
    <scope>NUCLEOTIDE SEQUENCE</scope>
    <source>
        <strain evidence="5">AS</strain>
    </source>
</reference>
<dbReference type="KEGG" id="pcb:PCHAS_0918800"/>
<keyword evidence="6" id="KW-1185">Reference proteome</keyword>
<proteinExistence type="predicted"/>
<dbReference type="EMBL" id="LT608175">
    <property type="protein sequence ID" value="SCM22090.1"/>
    <property type="molecule type" value="Genomic_DNA"/>
</dbReference>
<evidence type="ECO:0000313" key="5">
    <source>
        <dbReference type="EMBL" id="VTZ68795.1"/>
    </source>
</evidence>
<evidence type="ECO:0000256" key="1">
    <source>
        <dbReference type="SAM" id="MobiDB-lite"/>
    </source>
</evidence>
<evidence type="ECO:0000313" key="7">
    <source>
        <dbReference type="Proteomes" id="UP000195489"/>
    </source>
</evidence>
<feature type="transmembrane region" description="Helical" evidence="2">
    <location>
        <begin position="191"/>
        <end position="211"/>
    </location>
</feature>
<dbReference type="EMBL" id="LK022886">
    <property type="protein sequence ID" value="VTZ68795.1"/>
    <property type="molecule type" value="Genomic_DNA"/>
</dbReference>
<evidence type="ECO:0000313" key="8">
    <source>
        <dbReference type="Proteomes" id="UP000507163"/>
    </source>
</evidence>
<dbReference type="Proteomes" id="UP000071118">
    <property type="component" value="Chromosome 9"/>
</dbReference>
<dbReference type="Proteomes" id="UP000507163">
    <property type="component" value="Chromosome 9"/>
</dbReference>
<evidence type="ECO:0000313" key="6">
    <source>
        <dbReference type="Proteomes" id="UP000071118"/>
    </source>
</evidence>
<dbReference type="GeneID" id="27794790"/>
<evidence type="ECO:0000313" key="4">
    <source>
        <dbReference type="EMBL" id="SCN60386.1"/>
    </source>
</evidence>
<evidence type="ECO:0000313" key="3">
    <source>
        <dbReference type="EMBL" id="SCM22090.1"/>
    </source>
</evidence>
<dbReference type="AlphaFoldDB" id="A0A077XEL5"/>
<name>A0A077XEL5_PLACU</name>
<dbReference type="Proteomes" id="UP000195489">
    <property type="component" value="Chromosome 9"/>
</dbReference>
<dbReference type="RefSeq" id="XP_016655376.1">
    <property type="nucleotide sequence ID" value="XM_016798127.1"/>
</dbReference>
<accession>A0A077XEL5</accession>
<evidence type="ECO:0000256" key="2">
    <source>
        <dbReference type="SAM" id="Phobius"/>
    </source>
</evidence>
<feature type="transmembrane region" description="Helical" evidence="2">
    <location>
        <begin position="6"/>
        <end position="27"/>
    </location>
</feature>
<dbReference type="EMBL" id="LT608161">
    <property type="protein sequence ID" value="SCN60386.1"/>
    <property type="molecule type" value="Genomic_DNA"/>
</dbReference>
<feature type="compositionally biased region" description="Acidic residues" evidence="1">
    <location>
        <begin position="246"/>
        <end position="257"/>
    </location>
</feature>
<keyword evidence="2" id="KW-0472">Membrane</keyword>
<sequence length="265" mass="31677">MRPCKVFPIFIIFLLKILNIICIKYNAPKIYVNYQYNNPYQNGKYNKNDKYGFIGFTKKSYHLLNLNKNTINKYKEQVKKSSNFNTLYLQDQENGRTEFNYNSLNANNEKLENKLTPKVYTIFSKKAITKFFCLSSLCLGLYPAYKYIINNNYDLWISEYFKEKIAQLNLPPKLQRYFFTISIDKLKSSPFFLSSILIGSYSLYIILKVYIEKYREAKRIKTSIDAYNKNKNEYINTGREYSNENYDQDDFGNMDEDDDYNNNFY</sequence>
<feature type="transmembrane region" description="Helical" evidence="2">
    <location>
        <begin position="127"/>
        <end position="145"/>
    </location>
</feature>
<dbReference type="OrthoDB" id="372232at2759"/>
<gene>
    <name evidence="3" type="ORF">PCHAJ_000199200</name>
    <name evidence="5" type="ORF">PCHAS_0918800</name>
    <name evidence="4" type="ORF">PCHCB_000200200</name>
</gene>
<keyword evidence="2" id="KW-0812">Transmembrane</keyword>
<reference evidence="7 8" key="3">
    <citation type="submission" date="2016-08" db="EMBL/GenBank/DDBJ databases">
        <authorList>
            <consortium name="Pathogen Informatics"/>
        </authorList>
    </citation>
    <scope>NUCLEOTIDE SEQUENCE [LARGE SCALE GENOMIC DNA]</scope>
    <source>
        <strain evidence="3 8">AJ</strain>
        <strain evidence="5">AS</strain>
        <strain evidence="4 7">CB</strain>
    </source>
</reference>
<organism evidence="3 8">
    <name type="scientific">Plasmodium chabaudi chabaudi</name>
    <dbReference type="NCBI Taxonomy" id="31271"/>
    <lineage>
        <taxon>Eukaryota</taxon>
        <taxon>Sar</taxon>
        <taxon>Alveolata</taxon>
        <taxon>Apicomplexa</taxon>
        <taxon>Aconoidasida</taxon>
        <taxon>Haemosporida</taxon>
        <taxon>Plasmodiidae</taxon>
        <taxon>Plasmodium</taxon>
        <taxon>Plasmodium (Vinckeia)</taxon>
    </lineage>
</organism>